<proteinExistence type="inferred from homology"/>
<gene>
    <name evidence="11" type="ORF">ACJEBI_03395</name>
</gene>
<dbReference type="SUPFAM" id="SSF47203">
    <property type="entry name" value="Acyl-CoA dehydrogenase C-terminal domain-like"/>
    <property type="match status" value="1"/>
</dbReference>
<dbReference type="Proteomes" id="UP001623041">
    <property type="component" value="Unassembled WGS sequence"/>
</dbReference>
<feature type="domain" description="Acyl-CoA dehydrogenase/oxidase N-terminal" evidence="10">
    <location>
        <begin position="7"/>
        <end position="129"/>
    </location>
</feature>
<evidence type="ECO:0000256" key="6">
    <source>
        <dbReference type="ARBA" id="ARBA00023002"/>
    </source>
</evidence>
<evidence type="ECO:0000256" key="7">
    <source>
        <dbReference type="RuleBase" id="RU362125"/>
    </source>
</evidence>
<organism evidence="11 12">
    <name type="scientific">Bacillus salipaludis</name>
    <dbReference type="NCBI Taxonomy" id="2547811"/>
    <lineage>
        <taxon>Bacteria</taxon>
        <taxon>Bacillati</taxon>
        <taxon>Bacillota</taxon>
        <taxon>Bacilli</taxon>
        <taxon>Bacillales</taxon>
        <taxon>Bacillaceae</taxon>
        <taxon>Bacillus</taxon>
    </lineage>
</organism>
<dbReference type="InterPro" id="IPR013786">
    <property type="entry name" value="AcylCoA_DH/ox_N"/>
</dbReference>
<dbReference type="Pfam" id="PF00441">
    <property type="entry name" value="Acyl-CoA_dh_1"/>
    <property type="match status" value="1"/>
</dbReference>
<dbReference type="RefSeq" id="WP_406579221.1">
    <property type="nucleotide sequence ID" value="NZ_JBJHQH010000002.1"/>
</dbReference>
<dbReference type="InterPro" id="IPR050741">
    <property type="entry name" value="Acyl-CoA_dehydrogenase"/>
</dbReference>
<name>A0ABW8RCZ8_9BACI</name>
<evidence type="ECO:0000259" key="8">
    <source>
        <dbReference type="Pfam" id="PF00441"/>
    </source>
</evidence>
<evidence type="ECO:0000259" key="10">
    <source>
        <dbReference type="Pfam" id="PF02771"/>
    </source>
</evidence>
<evidence type="ECO:0000256" key="1">
    <source>
        <dbReference type="ARBA" id="ARBA00001974"/>
    </source>
</evidence>
<dbReference type="InterPro" id="IPR006091">
    <property type="entry name" value="Acyl-CoA_Oxase/DH_mid-dom"/>
</dbReference>
<evidence type="ECO:0000313" key="12">
    <source>
        <dbReference type="Proteomes" id="UP001623041"/>
    </source>
</evidence>
<evidence type="ECO:0000259" key="9">
    <source>
        <dbReference type="Pfam" id="PF02770"/>
    </source>
</evidence>
<dbReference type="InterPro" id="IPR009100">
    <property type="entry name" value="AcylCoA_DH/oxidase_NM_dom_sf"/>
</dbReference>
<evidence type="ECO:0000313" key="11">
    <source>
        <dbReference type="EMBL" id="MFK9090532.1"/>
    </source>
</evidence>
<dbReference type="InterPro" id="IPR036250">
    <property type="entry name" value="AcylCo_DH-like_C"/>
</dbReference>
<keyword evidence="4 7" id="KW-0285">Flavoprotein</keyword>
<accession>A0ABW8RCZ8</accession>
<comment type="subunit">
    <text evidence="3">Homodimer.</text>
</comment>
<dbReference type="PANTHER" id="PTHR48083:SF13">
    <property type="entry name" value="ACYL-COA DEHYDROGENASE FAMILY MEMBER 11"/>
    <property type="match status" value="1"/>
</dbReference>
<comment type="caution">
    <text evidence="11">The sequence shown here is derived from an EMBL/GenBank/DDBJ whole genome shotgun (WGS) entry which is preliminary data.</text>
</comment>
<comment type="similarity">
    <text evidence="2 7">Belongs to the acyl-CoA dehydrogenase family.</text>
</comment>
<feature type="domain" description="Acyl-CoA oxidase/dehydrogenase middle" evidence="9">
    <location>
        <begin position="133"/>
        <end position="231"/>
    </location>
</feature>
<evidence type="ECO:0000256" key="3">
    <source>
        <dbReference type="ARBA" id="ARBA00011738"/>
    </source>
</evidence>
<keyword evidence="5 7" id="KW-0274">FAD</keyword>
<keyword evidence="12" id="KW-1185">Reference proteome</keyword>
<dbReference type="EMBL" id="JBJHQH010000002">
    <property type="protein sequence ID" value="MFK9090532.1"/>
    <property type="molecule type" value="Genomic_DNA"/>
</dbReference>
<protein>
    <submittedName>
        <fullName evidence="11">Acyl-CoA dehydrogenase</fullName>
    </submittedName>
</protein>
<dbReference type="InterPro" id="IPR009075">
    <property type="entry name" value="AcylCo_DH/oxidase_C"/>
</dbReference>
<dbReference type="Pfam" id="PF02770">
    <property type="entry name" value="Acyl-CoA_dh_M"/>
    <property type="match status" value="1"/>
</dbReference>
<feature type="domain" description="Acyl-CoA dehydrogenase/oxidase C-terminal" evidence="8">
    <location>
        <begin position="246"/>
        <end position="394"/>
    </location>
</feature>
<evidence type="ECO:0000256" key="2">
    <source>
        <dbReference type="ARBA" id="ARBA00009347"/>
    </source>
</evidence>
<dbReference type="PANTHER" id="PTHR48083">
    <property type="entry name" value="MEDIUM-CHAIN SPECIFIC ACYL-COA DEHYDROGENASE, MITOCHONDRIAL-RELATED"/>
    <property type="match status" value="1"/>
</dbReference>
<dbReference type="Gene3D" id="2.40.110.10">
    <property type="entry name" value="Butyryl-CoA Dehydrogenase, subunit A, domain 2"/>
    <property type="match status" value="1"/>
</dbReference>
<dbReference type="SUPFAM" id="SSF56645">
    <property type="entry name" value="Acyl-CoA dehydrogenase NM domain-like"/>
    <property type="match status" value="1"/>
</dbReference>
<dbReference type="InterPro" id="IPR037069">
    <property type="entry name" value="AcylCoA_DH/ox_N_sf"/>
</dbReference>
<dbReference type="InterPro" id="IPR046373">
    <property type="entry name" value="Acyl-CoA_Oxase/DH_mid-dom_sf"/>
</dbReference>
<evidence type="ECO:0000256" key="4">
    <source>
        <dbReference type="ARBA" id="ARBA00022630"/>
    </source>
</evidence>
<comment type="cofactor">
    <cofactor evidence="1 7">
        <name>FAD</name>
        <dbReference type="ChEBI" id="CHEBI:57692"/>
    </cofactor>
</comment>
<reference evidence="11 12" key="1">
    <citation type="submission" date="2024-11" db="EMBL/GenBank/DDBJ databases">
        <authorList>
            <person name="Lucas J.A."/>
        </authorList>
    </citation>
    <scope>NUCLEOTIDE SEQUENCE [LARGE SCALE GENOMIC DNA]</scope>
    <source>
        <strain evidence="11 12">Z 5.4</strain>
    </source>
</reference>
<keyword evidence="6 7" id="KW-0560">Oxidoreductase</keyword>
<evidence type="ECO:0000256" key="5">
    <source>
        <dbReference type="ARBA" id="ARBA00022827"/>
    </source>
</evidence>
<dbReference type="Pfam" id="PF02771">
    <property type="entry name" value="Acyl-CoA_dh_N"/>
    <property type="match status" value="1"/>
</dbReference>
<sequence length="403" mass="45109">MNFSYSEKVKEYQKKLTAFMEEYIYPNEKLYHEQIDINDPFSKIPPIMEELKEKAKQHGLWNLFLPESVYGAGLTNTEYAPLCEIMGRSAIAPEVFNCAAPDTGNMEVLVRYGTEEQNDKWLRPLLEGEIRSCFSMTEPDVASSDATNIQSSIVRDGDEYVINGTKWWSSGAGDPRCKIAIVMGKNDPSAPTHEQQSMILVPLDAPGVTIKRVLPVFGYDHAPHGHAEIEYKNVRVPASNMLWGEGKGFAIAQGRLGPGRIHHCMRTIGAAERALEELCKRVQSRIAFGKKLSEQGVIQEWIAEARIEIEQARLLTLKAAYMMDTVGNKEAKAEIAMIKVIAPNMALKIIDRAIQAFGAEGVSEDTPLAASWANIRTLRLADGPDEVHKRAIARYELKKYRLK</sequence>
<dbReference type="Gene3D" id="1.20.140.10">
    <property type="entry name" value="Butyryl-CoA Dehydrogenase, subunit A, domain 3"/>
    <property type="match status" value="1"/>
</dbReference>
<dbReference type="Gene3D" id="1.10.540.10">
    <property type="entry name" value="Acyl-CoA dehydrogenase/oxidase, N-terminal domain"/>
    <property type="match status" value="1"/>
</dbReference>
<dbReference type="CDD" id="cd01155">
    <property type="entry name" value="ACAD_FadE2"/>
    <property type="match status" value="1"/>
</dbReference>